<evidence type="ECO:0000256" key="1">
    <source>
        <dbReference type="ARBA" id="ARBA00004141"/>
    </source>
</evidence>
<evidence type="ECO:0000256" key="3">
    <source>
        <dbReference type="ARBA" id="ARBA00022692"/>
    </source>
</evidence>
<sequence>MSQATRILLALLAGLIGGILAARFAPGFAEGAVAVTGPIGSAWLHALQMVIVPLVVALLVTGIAASAQAARAGVVAGRAIVTFVVILWLVTLMAAAVVPLLLELWPLPAEWAEALRQGLGEAEPVGAVPGLAAFFDNIVPTNVVAAAAADAFLPLTVFTMIFAFAVTRLPAEPRTLLVNLFQAIADAMIVIIGWVLLLAPIGIFCLAFGVGASTGTAAFGALAHYIAIVSAIGTIVLIAAYPVGAIGGRVGLARFARAVAPAQAVALSTQSSLASLPAMLRSSEQLGAPAAVSGIVLPIAVAIFRATSPAMNLAVALYVAHLMGVPLGPAQIAAGVATAAITTMGSVSLPGTISFIASTAPVAIAMGLPIEALALLVAVETVPDLFRTVGNVTMDVAVNISVAARTGSVPQTESDALLASAEPHPDPGGDARPRHMSPAGGEP</sequence>
<organism evidence="8 9">
    <name type="scientific">Sphingomonas gilva</name>
    <dbReference type="NCBI Taxonomy" id="2305907"/>
    <lineage>
        <taxon>Bacteria</taxon>
        <taxon>Pseudomonadati</taxon>
        <taxon>Pseudomonadota</taxon>
        <taxon>Alphaproteobacteria</taxon>
        <taxon>Sphingomonadales</taxon>
        <taxon>Sphingomonadaceae</taxon>
        <taxon>Sphingomonas</taxon>
    </lineage>
</organism>
<keyword evidence="4 7" id="KW-1133">Transmembrane helix</keyword>
<dbReference type="PANTHER" id="PTHR42865:SF10">
    <property type="entry name" value="SODIUM:DICARBOXYLATE SYMPORTER FAMILY PROTEIN"/>
    <property type="match status" value="1"/>
</dbReference>
<dbReference type="Pfam" id="PF00375">
    <property type="entry name" value="SDF"/>
    <property type="match status" value="1"/>
</dbReference>
<evidence type="ECO:0000256" key="7">
    <source>
        <dbReference type="SAM" id="Phobius"/>
    </source>
</evidence>
<dbReference type="AlphaFoldDB" id="A0A396RV88"/>
<dbReference type="Proteomes" id="UP000266693">
    <property type="component" value="Unassembled WGS sequence"/>
</dbReference>
<evidence type="ECO:0000256" key="6">
    <source>
        <dbReference type="SAM" id="MobiDB-lite"/>
    </source>
</evidence>
<dbReference type="GO" id="GO:0005886">
    <property type="term" value="C:plasma membrane"/>
    <property type="evidence" value="ECO:0007669"/>
    <property type="project" value="TreeGrafter"/>
</dbReference>
<evidence type="ECO:0000313" key="8">
    <source>
        <dbReference type="EMBL" id="RHW17591.1"/>
    </source>
</evidence>
<feature type="transmembrane region" description="Helical" evidence="7">
    <location>
        <begin position="47"/>
        <end position="67"/>
    </location>
</feature>
<dbReference type="PRINTS" id="PR00173">
    <property type="entry name" value="EDTRNSPORT"/>
</dbReference>
<name>A0A396RV88_9SPHN</name>
<gene>
    <name evidence="8" type="ORF">D1610_09050</name>
</gene>
<feature type="transmembrane region" description="Helical" evidence="7">
    <location>
        <begin position="316"/>
        <end position="341"/>
    </location>
</feature>
<reference evidence="8 9" key="1">
    <citation type="submission" date="2018-08" db="EMBL/GenBank/DDBJ databases">
        <title>The multiple taxonomic identification of Sphingomonas gilva.</title>
        <authorList>
            <person name="Zhu D."/>
            <person name="Zheng S."/>
        </authorList>
    </citation>
    <scope>NUCLEOTIDE SEQUENCE [LARGE SCALE GENOMIC DNA]</scope>
    <source>
        <strain evidence="8 9">ZDH117</strain>
    </source>
</reference>
<dbReference type="RefSeq" id="WP_118863856.1">
    <property type="nucleotide sequence ID" value="NZ_QWLV01000003.1"/>
</dbReference>
<dbReference type="OrthoDB" id="9766690at2"/>
<feature type="transmembrane region" description="Helical" evidence="7">
    <location>
        <begin position="187"/>
        <end position="210"/>
    </location>
</feature>
<feature type="transmembrane region" description="Helical" evidence="7">
    <location>
        <begin position="222"/>
        <end position="246"/>
    </location>
</feature>
<evidence type="ECO:0000313" key="9">
    <source>
        <dbReference type="Proteomes" id="UP000266693"/>
    </source>
</evidence>
<dbReference type="EMBL" id="QWLV01000003">
    <property type="protein sequence ID" value="RHW17591.1"/>
    <property type="molecule type" value="Genomic_DNA"/>
</dbReference>
<feature type="compositionally biased region" description="Basic and acidic residues" evidence="6">
    <location>
        <begin position="423"/>
        <end position="433"/>
    </location>
</feature>
<dbReference type="GO" id="GO:0015293">
    <property type="term" value="F:symporter activity"/>
    <property type="evidence" value="ECO:0007669"/>
    <property type="project" value="InterPro"/>
</dbReference>
<evidence type="ECO:0000256" key="4">
    <source>
        <dbReference type="ARBA" id="ARBA00022989"/>
    </source>
</evidence>
<keyword evidence="9" id="KW-1185">Reference proteome</keyword>
<keyword evidence="2" id="KW-0813">Transport</keyword>
<feature type="transmembrane region" description="Helical" evidence="7">
    <location>
        <begin position="79"/>
        <end position="102"/>
    </location>
</feature>
<keyword evidence="5 7" id="KW-0472">Membrane</keyword>
<dbReference type="SUPFAM" id="SSF118215">
    <property type="entry name" value="Proton glutamate symport protein"/>
    <property type="match status" value="1"/>
</dbReference>
<protein>
    <submittedName>
        <fullName evidence="8">Dicarboxylate/amino acid:cation symporter</fullName>
    </submittedName>
</protein>
<dbReference type="Gene3D" id="1.10.3860.10">
    <property type="entry name" value="Sodium:dicarboxylate symporter"/>
    <property type="match status" value="1"/>
</dbReference>
<accession>A0A396RV88</accession>
<dbReference type="PANTHER" id="PTHR42865">
    <property type="entry name" value="PROTON/GLUTAMATE-ASPARTATE SYMPORTER"/>
    <property type="match status" value="1"/>
</dbReference>
<feature type="transmembrane region" description="Helical" evidence="7">
    <location>
        <begin position="353"/>
        <end position="379"/>
    </location>
</feature>
<keyword evidence="3 7" id="KW-0812">Transmembrane</keyword>
<evidence type="ECO:0000256" key="5">
    <source>
        <dbReference type="ARBA" id="ARBA00023136"/>
    </source>
</evidence>
<feature type="transmembrane region" description="Helical" evidence="7">
    <location>
        <begin position="143"/>
        <end position="166"/>
    </location>
</feature>
<comment type="subcellular location">
    <subcellularLocation>
        <location evidence="1">Membrane</location>
        <topology evidence="1">Multi-pass membrane protein</topology>
    </subcellularLocation>
</comment>
<dbReference type="InterPro" id="IPR036458">
    <property type="entry name" value="Na:dicarbo_symporter_sf"/>
</dbReference>
<comment type="caution">
    <text evidence="8">The sequence shown here is derived from an EMBL/GenBank/DDBJ whole genome shotgun (WGS) entry which is preliminary data.</text>
</comment>
<evidence type="ECO:0000256" key="2">
    <source>
        <dbReference type="ARBA" id="ARBA00022448"/>
    </source>
</evidence>
<proteinExistence type="predicted"/>
<feature type="region of interest" description="Disordered" evidence="6">
    <location>
        <begin position="411"/>
        <end position="443"/>
    </location>
</feature>
<dbReference type="InterPro" id="IPR001991">
    <property type="entry name" value="Na-dicarboxylate_symporter"/>
</dbReference>